<evidence type="ECO:0000313" key="2">
    <source>
        <dbReference type="Proteomes" id="UP000249057"/>
    </source>
</evidence>
<name>A0ACD1G9M5_9EURO</name>
<gene>
    <name evidence="1" type="ORF">BO95DRAFT_127923</name>
</gene>
<proteinExistence type="predicted"/>
<protein>
    <submittedName>
        <fullName evidence="1">Uncharacterized protein</fullName>
    </submittedName>
</protein>
<dbReference type="EMBL" id="KZ825341">
    <property type="protein sequence ID" value="RAH45954.1"/>
    <property type="molecule type" value="Genomic_DNA"/>
</dbReference>
<keyword evidence="2" id="KW-1185">Reference proteome</keyword>
<evidence type="ECO:0000313" key="1">
    <source>
        <dbReference type="EMBL" id="RAH45954.1"/>
    </source>
</evidence>
<reference evidence="1" key="1">
    <citation type="submission" date="2018-02" db="EMBL/GenBank/DDBJ databases">
        <title>The genomes of Aspergillus section Nigri reveals drivers in fungal speciation.</title>
        <authorList>
            <consortium name="DOE Joint Genome Institute"/>
            <person name="Vesth T.C."/>
            <person name="Nybo J."/>
            <person name="Theobald S."/>
            <person name="Brandl J."/>
            <person name="Frisvad J.C."/>
            <person name="Nielsen K.F."/>
            <person name="Lyhne E.K."/>
            <person name="Kogle M.E."/>
            <person name="Kuo A."/>
            <person name="Riley R."/>
            <person name="Clum A."/>
            <person name="Nolan M."/>
            <person name="Lipzen A."/>
            <person name="Salamov A."/>
            <person name="Henrissat B."/>
            <person name="Wiebenga A."/>
            <person name="De vries R.P."/>
            <person name="Grigoriev I.V."/>
            <person name="Mortensen U.H."/>
            <person name="Andersen M.R."/>
            <person name="Baker S.E."/>
        </authorList>
    </citation>
    <scope>NUCLEOTIDE SEQUENCE</scope>
    <source>
        <strain evidence="1">CBS 621.78</strain>
    </source>
</reference>
<sequence>MLSSFPLVTLSTQPDSFDTISPTPSMHFPCCCGPLGAQLEFCEFKYSVLLAISGCWTSWDCPSCWCAADRFEQSSDGYARLSEWAIQQYSTIARLSLTVCYGGEEMTRFSIPFHFLSFRSASSWCPFGVGKSIPHGSSGLDSKVRNLIMDRLVYYYLSFMDLSQPFFPLLSRSGVLPI</sequence>
<organism evidence="1 2">
    <name type="scientific">Aspergillus brunneoviolaceus CBS 621.78</name>
    <dbReference type="NCBI Taxonomy" id="1450534"/>
    <lineage>
        <taxon>Eukaryota</taxon>
        <taxon>Fungi</taxon>
        <taxon>Dikarya</taxon>
        <taxon>Ascomycota</taxon>
        <taxon>Pezizomycotina</taxon>
        <taxon>Eurotiomycetes</taxon>
        <taxon>Eurotiomycetidae</taxon>
        <taxon>Eurotiales</taxon>
        <taxon>Aspergillaceae</taxon>
        <taxon>Aspergillus</taxon>
        <taxon>Aspergillus subgen. Circumdati</taxon>
    </lineage>
</organism>
<dbReference type="Proteomes" id="UP000249057">
    <property type="component" value="Unassembled WGS sequence"/>
</dbReference>
<accession>A0ACD1G9M5</accession>